<dbReference type="Gene3D" id="1.10.10.10">
    <property type="entry name" value="Winged helix-like DNA-binding domain superfamily/Winged helix DNA-binding domain"/>
    <property type="match status" value="1"/>
</dbReference>
<reference evidence="2 3" key="1">
    <citation type="submission" date="2019-03" db="EMBL/GenBank/DDBJ databases">
        <authorList>
            <person name="Zhang S."/>
        </authorList>
    </citation>
    <scope>NUCLEOTIDE SEQUENCE [LARGE SCALE GENOMIC DNA]</scope>
    <source>
        <strain evidence="2 3">S4J41</strain>
    </source>
</reference>
<organism evidence="2 3">
    <name type="scientific">Antarcticimicrobium sediminis</name>
    <dbReference type="NCBI Taxonomy" id="2546227"/>
    <lineage>
        <taxon>Bacteria</taxon>
        <taxon>Pseudomonadati</taxon>
        <taxon>Pseudomonadota</taxon>
        <taxon>Alphaproteobacteria</taxon>
        <taxon>Rhodobacterales</taxon>
        <taxon>Paracoccaceae</taxon>
        <taxon>Antarcticimicrobium</taxon>
    </lineage>
</organism>
<dbReference type="InterPro" id="IPR000792">
    <property type="entry name" value="Tscrpt_reg_LuxR_C"/>
</dbReference>
<accession>A0A4R5EZY2</accession>
<comment type="caution">
    <text evidence="2">The sequence shown here is derived from an EMBL/GenBank/DDBJ whole genome shotgun (WGS) entry which is preliminary data.</text>
</comment>
<dbReference type="InterPro" id="IPR036388">
    <property type="entry name" value="WH-like_DNA-bd_sf"/>
</dbReference>
<evidence type="ECO:0000313" key="2">
    <source>
        <dbReference type="EMBL" id="TDE40674.1"/>
    </source>
</evidence>
<dbReference type="SUPFAM" id="SSF46894">
    <property type="entry name" value="C-terminal effector domain of the bipartite response regulators"/>
    <property type="match status" value="1"/>
</dbReference>
<dbReference type="Proteomes" id="UP000294662">
    <property type="component" value="Unassembled WGS sequence"/>
</dbReference>
<dbReference type="AlphaFoldDB" id="A0A4R5EZY2"/>
<dbReference type="InterPro" id="IPR016032">
    <property type="entry name" value="Sig_transdc_resp-reg_C-effctor"/>
</dbReference>
<dbReference type="EMBL" id="SMFP01000001">
    <property type="protein sequence ID" value="TDE40674.1"/>
    <property type="molecule type" value="Genomic_DNA"/>
</dbReference>
<dbReference type="SMART" id="SM00421">
    <property type="entry name" value="HTH_LUXR"/>
    <property type="match status" value="1"/>
</dbReference>
<dbReference type="GO" id="GO:0003677">
    <property type="term" value="F:DNA binding"/>
    <property type="evidence" value="ECO:0007669"/>
    <property type="project" value="InterPro"/>
</dbReference>
<protein>
    <submittedName>
        <fullName evidence="2">LuxR family transcriptional regulator</fullName>
    </submittedName>
</protein>
<feature type="domain" description="HTH luxR-type" evidence="1">
    <location>
        <begin position="315"/>
        <end position="372"/>
    </location>
</feature>
<dbReference type="Pfam" id="PF00196">
    <property type="entry name" value="GerE"/>
    <property type="match status" value="1"/>
</dbReference>
<dbReference type="RefSeq" id="WP_132826665.1">
    <property type="nucleotide sequence ID" value="NZ_SMFP01000001.1"/>
</dbReference>
<proteinExistence type="predicted"/>
<evidence type="ECO:0000313" key="3">
    <source>
        <dbReference type="Proteomes" id="UP000294662"/>
    </source>
</evidence>
<dbReference type="OrthoDB" id="5497412at2"/>
<evidence type="ECO:0000259" key="1">
    <source>
        <dbReference type="SMART" id="SM00421"/>
    </source>
</evidence>
<name>A0A4R5EZY2_9RHOB</name>
<dbReference type="GO" id="GO:0006355">
    <property type="term" value="P:regulation of DNA-templated transcription"/>
    <property type="evidence" value="ECO:0007669"/>
    <property type="project" value="InterPro"/>
</dbReference>
<gene>
    <name evidence="2" type="ORF">E1B25_00195</name>
</gene>
<sequence>MKFTTRICFLQGARGFLRLRVVPLKSSIPRAKGVFAMKNFRERGEIHFRRSEFSKQFCVGANIPMVLMAFFDGQTGALIENWIGQRNGASKDCVQSMKKTTQAQLAVWAAMKAKRQPGTERDPAPEGSDSAPILLETKEHIIGIGAPANGIYPVLALPRGSDQDLRARNALMRIGLAYVSQQVNEEMFERSAWMEGVVDAAMQVLSIQFLVVTADGEIQFDSRQNQPRDGKCGWLVCNGHLALNSDHANAELHEAIRAATSPERRTSIVSVFTAPGVARLLVVTPLASQDVTMAMVLFENEQTDHFKLREHFFNAYGLTRSESQIAHEILGGRSIAEAAKTRNLSPATVRSYMKQVFSKTGTHRQGELISLYFSSILPLTAGPNAPGGVHLQ</sequence>
<keyword evidence="3" id="KW-1185">Reference proteome</keyword>